<dbReference type="Pfam" id="PF04107">
    <property type="entry name" value="GCS2"/>
    <property type="match status" value="1"/>
</dbReference>
<keyword evidence="6" id="KW-1185">Reference proteome</keyword>
<evidence type="ECO:0000256" key="4">
    <source>
        <dbReference type="ARBA" id="ARBA00048819"/>
    </source>
</evidence>
<reference evidence="6" key="1">
    <citation type="journal article" date="2019" name="Int. J. Syst. Evol. Microbiol.">
        <title>The Global Catalogue of Microorganisms (GCM) 10K type strain sequencing project: providing services to taxonomists for standard genome sequencing and annotation.</title>
        <authorList>
            <consortium name="The Broad Institute Genomics Platform"/>
            <consortium name="The Broad Institute Genome Sequencing Center for Infectious Disease"/>
            <person name="Wu L."/>
            <person name="Ma J."/>
        </authorList>
    </citation>
    <scope>NUCLEOTIDE SEQUENCE [LARGE SCALE GENOMIC DNA]</scope>
    <source>
        <strain evidence="6">JCM 14969</strain>
    </source>
</reference>
<proteinExistence type="predicted"/>
<keyword evidence="2" id="KW-0547">Nucleotide-binding</keyword>
<evidence type="ECO:0000313" key="5">
    <source>
        <dbReference type="EMBL" id="GAA1619683.1"/>
    </source>
</evidence>
<dbReference type="NCBIfam" id="TIGR02050">
    <property type="entry name" value="gshA_cyan_rel"/>
    <property type="match status" value="1"/>
</dbReference>
<sequence length="446" mass="47325">MSQGVSGVQVQRGALGTWGACSARYGREAPVSDAKSVEPRSGVGVSHPVLSAPVVDGSGLPGRGVRKDHRGFQGSSGALTSGPWGGTALDGALLRSLFSSTVPGTVGFEEELLVVHRGSWMPADAAGVVAGVGDLRVKPELPACQLEIATSVHEDVAGAVDELRSCRALVAAACGSDLAVIATPVHPLLDGPTALSSTERAAGLGARYREIIGRQLVSSLQVHLAFGDADCTLGVYHALRDLLPELAALAGAAPFAAGRDTGLCSVRPVIASQLPRQGVPPIINSWEQFAEDLAWMVRGGAVADASEWWWELRPHLRYGTLELRVLDVQATTDQTSAIARLVHALATRLAEQHLLGELQPPAPTWRIAENRWSALRDGVRGELLDLHTGEPYPTHRRLHDLINTAEPYAPDGLDDVRALVERPPVDHLRALGPERVVPWLAEVFTV</sequence>
<evidence type="ECO:0000256" key="1">
    <source>
        <dbReference type="ARBA" id="ARBA00022598"/>
    </source>
</evidence>
<comment type="caution">
    <text evidence="5">The sequence shown here is derived from an EMBL/GenBank/DDBJ whole genome shotgun (WGS) entry which is preliminary data.</text>
</comment>
<evidence type="ECO:0000256" key="2">
    <source>
        <dbReference type="ARBA" id="ARBA00022741"/>
    </source>
</evidence>
<dbReference type="InterPro" id="IPR014746">
    <property type="entry name" value="Gln_synth/guanido_kin_cat_dom"/>
</dbReference>
<dbReference type="PANTHER" id="PTHR36510">
    <property type="entry name" value="GLUTAMATE--CYSTEINE LIGASE 2-RELATED"/>
    <property type="match status" value="1"/>
</dbReference>
<evidence type="ECO:0000313" key="6">
    <source>
        <dbReference type="Proteomes" id="UP001500393"/>
    </source>
</evidence>
<comment type="catalytic activity">
    <reaction evidence="4">
        <text>L-cysteine + L-glutamate + ATP = gamma-L-glutamyl-L-cysteine + ADP + phosphate + H(+)</text>
        <dbReference type="Rhea" id="RHEA:13285"/>
        <dbReference type="ChEBI" id="CHEBI:15378"/>
        <dbReference type="ChEBI" id="CHEBI:29985"/>
        <dbReference type="ChEBI" id="CHEBI:30616"/>
        <dbReference type="ChEBI" id="CHEBI:35235"/>
        <dbReference type="ChEBI" id="CHEBI:43474"/>
        <dbReference type="ChEBI" id="CHEBI:58173"/>
        <dbReference type="ChEBI" id="CHEBI:456216"/>
        <dbReference type="EC" id="6.3.2.2"/>
    </reaction>
</comment>
<keyword evidence="1" id="KW-0436">Ligase</keyword>
<evidence type="ECO:0008006" key="7">
    <source>
        <dbReference type="Google" id="ProtNLM"/>
    </source>
</evidence>
<organism evidence="5 6">
    <name type="scientific">Kribbella sancticallisti</name>
    <dbReference type="NCBI Taxonomy" id="460087"/>
    <lineage>
        <taxon>Bacteria</taxon>
        <taxon>Bacillati</taxon>
        <taxon>Actinomycetota</taxon>
        <taxon>Actinomycetes</taxon>
        <taxon>Propionibacteriales</taxon>
        <taxon>Kribbellaceae</taxon>
        <taxon>Kribbella</taxon>
    </lineage>
</organism>
<name>A0ABP4QWS6_9ACTN</name>
<gene>
    <name evidence="5" type="ORF">GCM10009789_86750</name>
</gene>
<dbReference type="InterPro" id="IPR050141">
    <property type="entry name" value="GCL_type2/YbdK_subfam"/>
</dbReference>
<accession>A0ABP4QWS6</accession>
<dbReference type="SUPFAM" id="SSF55931">
    <property type="entry name" value="Glutamine synthetase/guanido kinase"/>
    <property type="match status" value="1"/>
</dbReference>
<dbReference type="EMBL" id="BAAAOS010000070">
    <property type="protein sequence ID" value="GAA1619683.1"/>
    <property type="molecule type" value="Genomic_DNA"/>
</dbReference>
<evidence type="ECO:0000256" key="3">
    <source>
        <dbReference type="ARBA" id="ARBA00022840"/>
    </source>
</evidence>
<dbReference type="InterPro" id="IPR006336">
    <property type="entry name" value="GCS2"/>
</dbReference>
<keyword evidence="3" id="KW-0067">ATP-binding</keyword>
<dbReference type="InterPro" id="IPR011793">
    <property type="entry name" value="YbdK"/>
</dbReference>
<dbReference type="Gene3D" id="3.30.590.20">
    <property type="match status" value="1"/>
</dbReference>
<dbReference type="Proteomes" id="UP001500393">
    <property type="component" value="Unassembled WGS sequence"/>
</dbReference>
<dbReference type="PANTHER" id="PTHR36510:SF1">
    <property type="entry name" value="GLUTAMATE--CYSTEINE LIGASE 2-RELATED"/>
    <property type="match status" value="1"/>
</dbReference>
<protein>
    <recommendedName>
        <fullName evidence="7">Glutamate--cysteine ligase</fullName>
    </recommendedName>
</protein>